<gene>
    <name evidence="9" type="primary">proC</name>
    <name evidence="15" type="ORF">G4Y79_17505</name>
</gene>
<feature type="domain" description="Pyrroline-5-carboxylate reductase catalytic N-terminal" evidence="13">
    <location>
        <begin position="7"/>
        <end position="102"/>
    </location>
</feature>
<evidence type="ECO:0000256" key="1">
    <source>
        <dbReference type="ARBA" id="ARBA00004496"/>
    </source>
</evidence>
<comment type="similarity">
    <text evidence="2 9 12">Belongs to the pyrroline-5-carboxylate reductase family.</text>
</comment>
<dbReference type="Gene3D" id="3.40.50.720">
    <property type="entry name" value="NAD(P)-binding Rossmann-like Domain"/>
    <property type="match status" value="1"/>
</dbReference>
<evidence type="ECO:0000256" key="2">
    <source>
        <dbReference type="ARBA" id="ARBA00005525"/>
    </source>
</evidence>
<evidence type="ECO:0000259" key="14">
    <source>
        <dbReference type="Pfam" id="PF14748"/>
    </source>
</evidence>
<reference evidence="15 16" key="1">
    <citation type="submission" date="2020-02" db="EMBL/GenBank/DDBJ databases">
        <authorList>
            <person name="Zheng R.K."/>
            <person name="Sun C.M."/>
        </authorList>
    </citation>
    <scope>NUCLEOTIDE SEQUENCE [LARGE SCALE GENOMIC DNA]</scope>
    <source>
        <strain evidence="16">rifampicinis</strain>
    </source>
</reference>
<keyword evidence="5 9" id="KW-0641">Proline biosynthesis</keyword>
<evidence type="ECO:0000256" key="6">
    <source>
        <dbReference type="ARBA" id="ARBA00022857"/>
    </source>
</evidence>
<dbReference type="Gene3D" id="1.10.3730.10">
    <property type="entry name" value="ProC C-terminal domain-like"/>
    <property type="match status" value="1"/>
</dbReference>
<keyword evidence="3 9" id="KW-0963">Cytoplasm</keyword>
<evidence type="ECO:0000256" key="7">
    <source>
        <dbReference type="ARBA" id="ARBA00023002"/>
    </source>
</evidence>
<dbReference type="Pfam" id="PF03807">
    <property type="entry name" value="F420_oxidored"/>
    <property type="match status" value="1"/>
</dbReference>
<evidence type="ECO:0000256" key="3">
    <source>
        <dbReference type="ARBA" id="ARBA00022490"/>
    </source>
</evidence>
<comment type="catalytic activity">
    <reaction evidence="9">
        <text>L-proline + NAD(+) = (S)-1-pyrroline-5-carboxylate + NADH + 2 H(+)</text>
        <dbReference type="Rhea" id="RHEA:14105"/>
        <dbReference type="ChEBI" id="CHEBI:15378"/>
        <dbReference type="ChEBI" id="CHEBI:17388"/>
        <dbReference type="ChEBI" id="CHEBI:57540"/>
        <dbReference type="ChEBI" id="CHEBI:57945"/>
        <dbReference type="ChEBI" id="CHEBI:60039"/>
        <dbReference type="EC" id="1.5.1.2"/>
    </reaction>
</comment>
<dbReference type="SUPFAM" id="SSF51735">
    <property type="entry name" value="NAD(P)-binding Rossmann-fold domains"/>
    <property type="match status" value="1"/>
</dbReference>
<comment type="pathway">
    <text evidence="9 12">Amino-acid biosynthesis; L-proline biosynthesis; L-proline from L-glutamate 5-semialdehyde: step 1/1.</text>
</comment>
<dbReference type="EMBL" id="CP062983">
    <property type="protein sequence ID" value="QPC81475.1"/>
    <property type="molecule type" value="Genomic_DNA"/>
</dbReference>
<dbReference type="NCBIfam" id="TIGR00112">
    <property type="entry name" value="proC"/>
    <property type="match status" value="1"/>
</dbReference>
<dbReference type="PANTHER" id="PTHR11645">
    <property type="entry name" value="PYRROLINE-5-CARBOXYLATE REDUCTASE"/>
    <property type="match status" value="1"/>
</dbReference>
<dbReference type="InterPro" id="IPR000304">
    <property type="entry name" value="Pyrroline-COOH_reductase"/>
</dbReference>
<keyword evidence="6 9" id="KW-0521">NADP</keyword>
<keyword evidence="4 9" id="KW-0028">Amino-acid biosynthesis</keyword>
<feature type="binding site" evidence="11">
    <location>
        <begin position="11"/>
        <end position="16"/>
    </location>
    <ligand>
        <name>NADP(+)</name>
        <dbReference type="ChEBI" id="CHEBI:58349"/>
    </ligand>
</feature>
<dbReference type="KEGG" id="pmet:G4Y79_17505"/>
<accession>A0A7S8E6W6</accession>
<dbReference type="GO" id="GO:0004735">
    <property type="term" value="F:pyrroline-5-carboxylate reductase activity"/>
    <property type="evidence" value="ECO:0007669"/>
    <property type="project" value="UniProtKB-UniRule"/>
</dbReference>
<dbReference type="PROSITE" id="PS00521">
    <property type="entry name" value="P5CR"/>
    <property type="match status" value="1"/>
</dbReference>
<feature type="domain" description="Pyrroline-5-carboxylate reductase dimerisation" evidence="14">
    <location>
        <begin position="165"/>
        <end position="269"/>
    </location>
</feature>
<dbReference type="FunFam" id="3.40.50.720:FF:000190">
    <property type="entry name" value="Pyrroline-5-carboxylate reductase"/>
    <property type="match status" value="1"/>
</dbReference>
<dbReference type="Pfam" id="PF14748">
    <property type="entry name" value="P5CR_dimer"/>
    <property type="match status" value="1"/>
</dbReference>
<dbReference type="FunFam" id="1.10.3730.10:FF:000001">
    <property type="entry name" value="Pyrroline-5-carboxylate reductase"/>
    <property type="match status" value="1"/>
</dbReference>
<evidence type="ECO:0000259" key="13">
    <source>
        <dbReference type="Pfam" id="PF03807"/>
    </source>
</evidence>
<dbReference type="GO" id="GO:0005737">
    <property type="term" value="C:cytoplasm"/>
    <property type="evidence" value="ECO:0007669"/>
    <property type="project" value="UniProtKB-SubCell"/>
</dbReference>
<evidence type="ECO:0000256" key="11">
    <source>
        <dbReference type="PIRSR" id="PIRSR000193-1"/>
    </source>
</evidence>
<protein>
    <recommendedName>
        <fullName evidence="9 10">Pyrroline-5-carboxylate reductase</fullName>
        <shortName evidence="9">P5C reductase</shortName>
        <shortName evidence="9">P5CR</shortName>
        <ecNumber evidence="9 10">1.5.1.2</ecNumber>
    </recommendedName>
    <alternativeName>
        <fullName evidence="9">PCA reductase</fullName>
    </alternativeName>
</protein>
<keyword evidence="16" id="KW-1185">Reference proteome</keyword>
<evidence type="ECO:0000256" key="10">
    <source>
        <dbReference type="NCBIfam" id="TIGR00112"/>
    </source>
</evidence>
<dbReference type="InterPro" id="IPR028939">
    <property type="entry name" value="P5C_Rdtase_cat_N"/>
</dbReference>
<name>A0A7S8E6W6_9CHLR</name>
<comment type="subcellular location">
    <subcellularLocation>
        <location evidence="1 9">Cytoplasm</location>
    </subcellularLocation>
</comment>
<dbReference type="InterPro" id="IPR053790">
    <property type="entry name" value="P5CR-like_CS"/>
</dbReference>
<evidence type="ECO:0000256" key="9">
    <source>
        <dbReference type="HAMAP-Rule" id="MF_01925"/>
    </source>
</evidence>
<feature type="binding site" evidence="11">
    <location>
        <position position="60"/>
    </location>
    <ligand>
        <name>NADPH</name>
        <dbReference type="ChEBI" id="CHEBI:57783"/>
    </ligand>
</feature>
<comment type="function">
    <text evidence="8 9">Catalyzes the reduction of 1-pyrroline-5-carboxylate (PCA) to L-proline.</text>
</comment>
<dbReference type="SUPFAM" id="SSF48179">
    <property type="entry name" value="6-phosphogluconate dehydrogenase C-terminal domain-like"/>
    <property type="match status" value="1"/>
</dbReference>
<dbReference type="PIRSF" id="PIRSF000193">
    <property type="entry name" value="Pyrrol-5-carb_rd"/>
    <property type="match status" value="1"/>
</dbReference>
<dbReference type="AlphaFoldDB" id="A0A7S8E6W6"/>
<dbReference type="UniPathway" id="UPA00098">
    <property type="reaction ID" value="UER00361"/>
</dbReference>
<dbReference type="HAMAP" id="MF_01925">
    <property type="entry name" value="P5C_reductase"/>
    <property type="match status" value="1"/>
</dbReference>
<evidence type="ECO:0000313" key="15">
    <source>
        <dbReference type="EMBL" id="QPC81475.1"/>
    </source>
</evidence>
<dbReference type="InterPro" id="IPR036291">
    <property type="entry name" value="NAD(P)-bd_dom_sf"/>
</dbReference>
<dbReference type="Proteomes" id="UP000594468">
    <property type="component" value="Chromosome"/>
</dbReference>
<dbReference type="InterPro" id="IPR008927">
    <property type="entry name" value="6-PGluconate_DH-like_C_sf"/>
</dbReference>
<evidence type="ECO:0000256" key="4">
    <source>
        <dbReference type="ARBA" id="ARBA00022605"/>
    </source>
</evidence>
<sequence length="272" mass="28822">MSFEGKTIAFIGAGVMGSAIIGGLLKKKLVVPEQIIASDPNEQARQAIASQYGIQVTDDNMEAAKQAQIMVLCVKPQFMGKVLPPFYGEVAHLEMVVSIAAGVTLKTIEEGLANMNVVRAMPNTPAQIGEGISVWTCAPEVGEDQRAQAQQILEAMGQAIYVDDEKYLDMATALSGSGPAYLFLFIEAWIDAGVKMGFSRAIAEALVKQTVSGSTAYLNHTGAHPTVLRNQVTSPGGTTAAGLYELERGGLRTAVADAVWAAYKRSQELGEG</sequence>
<evidence type="ECO:0000256" key="8">
    <source>
        <dbReference type="ARBA" id="ARBA00058118"/>
    </source>
</evidence>
<evidence type="ECO:0000313" key="16">
    <source>
        <dbReference type="Proteomes" id="UP000594468"/>
    </source>
</evidence>
<keyword evidence="7 9" id="KW-0560">Oxidoreductase</keyword>
<dbReference type="RefSeq" id="WP_195169548.1">
    <property type="nucleotide sequence ID" value="NZ_CP062983.1"/>
</dbReference>
<proteinExistence type="inferred from homology"/>
<comment type="catalytic activity">
    <reaction evidence="9 12">
        <text>L-proline + NADP(+) = (S)-1-pyrroline-5-carboxylate + NADPH + 2 H(+)</text>
        <dbReference type="Rhea" id="RHEA:14109"/>
        <dbReference type="ChEBI" id="CHEBI:15378"/>
        <dbReference type="ChEBI" id="CHEBI:17388"/>
        <dbReference type="ChEBI" id="CHEBI:57783"/>
        <dbReference type="ChEBI" id="CHEBI:58349"/>
        <dbReference type="ChEBI" id="CHEBI:60039"/>
        <dbReference type="EC" id="1.5.1.2"/>
    </reaction>
</comment>
<dbReference type="PANTHER" id="PTHR11645:SF66">
    <property type="entry name" value="PYRROLINE-5-CARBOXYLATE REDUCTASE"/>
    <property type="match status" value="1"/>
</dbReference>
<dbReference type="InterPro" id="IPR029036">
    <property type="entry name" value="P5CR_dimer"/>
</dbReference>
<dbReference type="EC" id="1.5.1.2" evidence="9 10"/>
<dbReference type="GO" id="GO:0055129">
    <property type="term" value="P:L-proline biosynthetic process"/>
    <property type="evidence" value="ECO:0007669"/>
    <property type="project" value="UniProtKB-UniRule"/>
</dbReference>
<evidence type="ECO:0000256" key="5">
    <source>
        <dbReference type="ARBA" id="ARBA00022650"/>
    </source>
</evidence>
<evidence type="ECO:0000256" key="12">
    <source>
        <dbReference type="RuleBase" id="RU003903"/>
    </source>
</evidence>
<organism evidence="15 16">
    <name type="scientific">Phototrophicus methaneseepsis</name>
    <dbReference type="NCBI Taxonomy" id="2710758"/>
    <lineage>
        <taxon>Bacteria</taxon>
        <taxon>Bacillati</taxon>
        <taxon>Chloroflexota</taxon>
        <taxon>Candidatus Thermofontia</taxon>
        <taxon>Phototrophicales</taxon>
        <taxon>Phototrophicaceae</taxon>
        <taxon>Phototrophicus</taxon>
    </lineage>
</organism>